<dbReference type="AlphaFoldDB" id="A0A1T4S1H4"/>
<dbReference type="GO" id="GO:0006508">
    <property type="term" value="P:proteolysis"/>
    <property type="evidence" value="ECO:0007669"/>
    <property type="project" value="UniProtKB-KW"/>
</dbReference>
<organism evidence="3 4">
    <name type="scientific">Consotaella salsifontis</name>
    <dbReference type="NCBI Taxonomy" id="1365950"/>
    <lineage>
        <taxon>Bacteria</taxon>
        <taxon>Pseudomonadati</taxon>
        <taxon>Pseudomonadota</taxon>
        <taxon>Alphaproteobacteria</taxon>
        <taxon>Hyphomicrobiales</taxon>
        <taxon>Aurantimonadaceae</taxon>
        <taxon>Consotaella</taxon>
    </lineage>
</organism>
<gene>
    <name evidence="3" type="ORF">SAMN05428963_108165</name>
</gene>
<feature type="chain" id="PRO_5010546481" evidence="2">
    <location>
        <begin position="18"/>
        <end position="173"/>
    </location>
</feature>
<dbReference type="GO" id="GO:0004190">
    <property type="term" value="F:aspartic-type endopeptidase activity"/>
    <property type="evidence" value="ECO:0007669"/>
    <property type="project" value="InterPro"/>
</dbReference>
<feature type="signal peptide" evidence="2">
    <location>
        <begin position="1"/>
        <end position="17"/>
    </location>
</feature>
<dbReference type="InterPro" id="IPR011969">
    <property type="entry name" value="Clan_AA_Asp_peptidase_C"/>
</dbReference>
<keyword evidence="4" id="KW-1185">Reference proteome</keyword>
<dbReference type="RefSeq" id="WP_078708883.1">
    <property type="nucleotide sequence ID" value="NZ_FUXL01000008.1"/>
</dbReference>
<dbReference type="EMBL" id="FUXL01000008">
    <property type="protein sequence ID" value="SKA22017.1"/>
    <property type="molecule type" value="Genomic_DNA"/>
</dbReference>
<keyword evidence="2" id="KW-0732">Signal</keyword>
<keyword evidence="3" id="KW-0645">Protease</keyword>
<evidence type="ECO:0000256" key="1">
    <source>
        <dbReference type="SAM" id="MobiDB-lite"/>
    </source>
</evidence>
<evidence type="ECO:0000313" key="4">
    <source>
        <dbReference type="Proteomes" id="UP000190135"/>
    </source>
</evidence>
<dbReference type="OrthoDB" id="7595324at2"/>
<name>A0A1T4S1H4_9HYPH</name>
<evidence type="ECO:0000313" key="3">
    <source>
        <dbReference type="EMBL" id="SKA22017.1"/>
    </source>
</evidence>
<dbReference type="InterPro" id="IPR034122">
    <property type="entry name" value="Retropepsin-like_bacterial"/>
</dbReference>
<evidence type="ECO:0000256" key="2">
    <source>
        <dbReference type="SAM" id="SignalP"/>
    </source>
</evidence>
<accession>A0A1T4S1H4</accession>
<dbReference type="SUPFAM" id="SSF50630">
    <property type="entry name" value="Acid proteases"/>
    <property type="match status" value="1"/>
</dbReference>
<dbReference type="Proteomes" id="UP000190135">
    <property type="component" value="Unassembled WGS sequence"/>
</dbReference>
<dbReference type="NCBIfam" id="TIGR02281">
    <property type="entry name" value="clan_AA_DTGA"/>
    <property type="match status" value="1"/>
</dbReference>
<proteinExistence type="predicted"/>
<dbReference type="InterPro" id="IPR001969">
    <property type="entry name" value="Aspartic_peptidase_AS"/>
</dbReference>
<dbReference type="CDD" id="cd05483">
    <property type="entry name" value="retropepsin_like_bacteria"/>
    <property type="match status" value="1"/>
</dbReference>
<keyword evidence="3" id="KW-0378">Hydrolase</keyword>
<reference evidence="3 4" key="1">
    <citation type="submission" date="2017-02" db="EMBL/GenBank/DDBJ databases">
        <authorList>
            <person name="Peterson S.W."/>
        </authorList>
    </citation>
    <scope>NUCLEOTIDE SEQUENCE [LARGE SCALE GENOMIC DNA]</scope>
    <source>
        <strain evidence="3 4">USBA 369</strain>
    </source>
</reference>
<dbReference type="PROSITE" id="PS00141">
    <property type="entry name" value="ASP_PROTEASE"/>
    <property type="match status" value="1"/>
</dbReference>
<dbReference type="STRING" id="1365950.SAMN05428963_108165"/>
<dbReference type="Pfam" id="PF13975">
    <property type="entry name" value="gag-asp_proteas"/>
    <property type="match status" value="1"/>
</dbReference>
<dbReference type="InterPro" id="IPR021109">
    <property type="entry name" value="Peptidase_aspartic_dom_sf"/>
</dbReference>
<protein>
    <submittedName>
        <fullName evidence="3">Aspartyl protease family protein</fullName>
    </submittedName>
</protein>
<sequence length="173" mass="18835">MGRVMVVLLGASLVALAAPSVFESYKGSLMKPESERLDPPPAVVEASTRPVGRQERIKAGPDGHFRTDARLNGRPVPVLVDTGATYLAISEETARRVGLFVRTDDYRYTANTANGPRKVALAHLDRVEIGDIRVRDVDALVMKGGLSETLLGMSFLKKLSRYQVENGTLELAE</sequence>
<feature type="region of interest" description="Disordered" evidence="1">
    <location>
        <begin position="31"/>
        <end position="51"/>
    </location>
</feature>
<dbReference type="Gene3D" id="2.40.70.10">
    <property type="entry name" value="Acid Proteases"/>
    <property type="match status" value="1"/>
</dbReference>